<sequence length="332" mass="37812">MSPVNLRNLGIPRNQAEDIEGLSRARRPGRGHLGHTGGWQETEGDHTHSAIHLTIQHRPKTRGLEGYGSSSSAPPTPQRSFPMKHGKQEVQPSIPLGRTWRKLPEDMYQRDTLQVPYGNHQRLKSHQAVKTPGGEGNQDKVESSHYPSYRRTDEPERDYSDSFRLTRSKPTQLSSSFIPFRNQKISVQESPFFKIPGSFQEKTRIQGQKQDIFQPKAERVRLNDRESVGLGERSTQRPEIVVNTSKISSTNHRNVTPTQNEHSVSTPESNLNSDALWLQMSQFSDETQKKFSEVQESHERMKKLTASMDKIVKNTQEGHAQLSKTSEETNRD</sequence>
<feature type="compositionally biased region" description="Basic and acidic residues" evidence="1">
    <location>
        <begin position="150"/>
        <end position="161"/>
    </location>
</feature>
<feature type="region of interest" description="Disordered" evidence="1">
    <location>
        <begin position="250"/>
        <end position="270"/>
    </location>
</feature>
<keyword evidence="3" id="KW-1185">Reference proteome</keyword>
<dbReference type="Proteomes" id="UP000765509">
    <property type="component" value="Unassembled WGS sequence"/>
</dbReference>
<dbReference type="AlphaFoldDB" id="A0A9Q3H119"/>
<gene>
    <name evidence="2" type="ORF">O181_025350</name>
</gene>
<feature type="region of interest" description="Disordered" evidence="1">
    <location>
        <begin position="61"/>
        <end position="98"/>
    </location>
</feature>
<feature type="region of interest" description="Disordered" evidence="1">
    <location>
        <begin position="17"/>
        <end position="44"/>
    </location>
</feature>
<comment type="caution">
    <text evidence="2">The sequence shown here is derived from an EMBL/GenBank/DDBJ whole genome shotgun (WGS) entry which is preliminary data.</text>
</comment>
<protein>
    <submittedName>
        <fullName evidence="2">Uncharacterized protein</fullName>
    </submittedName>
</protein>
<feature type="region of interest" description="Disordered" evidence="1">
    <location>
        <begin position="309"/>
        <end position="332"/>
    </location>
</feature>
<reference evidence="2" key="1">
    <citation type="submission" date="2021-03" db="EMBL/GenBank/DDBJ databases">
        <title>Draft genome sequence of rust myrtle Austropuccinia psidii MF-1, a brazilian biotype.</title>
        <authorList>
            <person name="Quecine M.C."/>
            <person name="Pachon D.M.R."/>
            <person name="Bonatelli M.L."/>
            <person name="Correr F.H."/>
            <person name="Franceschini L.M."/>
            <person name="Leite T.F."/>
            <person name="Margarido G.R.A."/>
            <person name="Almeida C.A."/>
            <person name="Ferrarezi J.A."/>
            <person name="Labate C.A."/>
        </authorList>
    </citation>
    <scope>NUCLEOTIDE SEQUENCE</scope>
    <source>
        <strain evidence="2">MF-1</strain>
    </source>
</reference>
<evidence type="ECO:0000313" key="3">
    <source>
        <dbReference type="Proteomes" id="UP000765509"/>
    </source>
</evidence>
<evidence type="ECO:0000313" key="2">
    <source>
        <dbReference type="EMBL" id="MBW0485635.1"/>
    </source>
</evidence>
<feature type="compositionally biased region" description="Polar residues" evidence="1">
    <location>
        <begin position="313"/>
        <end position="324"/>
    </location>
</feature>
<accession>A0A9Q3H119</accession>
<feature type="compositionally biased region" description="Basic residues" evidence="1">
    <location>
        <begin position="24"/>
        <end position="33"/>
    </location>
</feature>
<dbReference type="OrthoDB" id="2157866at2759"/>
<name>A0A9Q3H119_9BASI</name>
<evidence type="ECO:0000256" key="1">
    <source>
        <dbReference type="SAM" id="MobiDB-lite"/>
    </source>
</evidence>
<feature type="region of interest" description="Disordered" evidence="1">
    <location>
        <begin position="117"/>
        <end position="163"/>
    </location>
</feature>
<dbReference type="EMBL" id="AVOT02008256">
    <property type="protein sequence ID" value="MBW0485635.1"/>
    <property type="molecule type" value="Genomic_DNA"/>
</dbReference>
<organism evidence="2 3">
    <name type="scientific">Austropuccinia psidii MF-1</name>
    <dbReference type="NCBI Taxonomy" id="1389203"/>
    <lineage>
        <taxon>Eukaryota</taxon>
        <taxon>Fungi</taxon>
        <taxon>Dikarya</taxon>
        <taxon>Basidiomycota</taxon>
        <taxon>Pucciniomycotina</taxon>
        <taxon>Pucciniomycetes</taxon>
        <taxon>Pucciniales</taxon>
        <taxon>Sphaerophragmiaceae</taxon>
        <taxon>Austropuccinia</taxon>
    </lineage>
</organism>
<proteinExistence type="predicted"/>